<proteinExistence type="predicted"/>
<keyword evidence="3" id="KW-1185">Reference proteome</keyword>
<sequence>MQIFVLLVNANTANEGIHSINIGERDIILMFEEEDDALRYALLLEAQDFPAEISVEGIEQQEIEDFCESAGYSYYFIAKDFRPSNDFERMLLVPPERNRENPDWEIDGSETTTSQDEAEAGEMSNDELDSIRNRLEGLL</sequence>
<dbReference type="AlphaFoldDB" id="A0A928VNL9"/>
<feature type="region of interest" description="Disordered" evidence="1">
    <location>
        <begin position="94"/>
        <end position="139"/>
    </location>
</feature>
<dbReference type="Pfam" id="PF11360">
    <property type="entry name" value="DUF3110"/>
    <property type="match status" value="1"/>
</dbReference>
<comment type="caution">
    <text evidence="2">The sequence shown here is derived from an EMBL/GenBank/DDBJ whole genome shotgun (WGS) entry which is preliminary data.</text>
</comment>
<feature type="compositionally biased region" description="Basic and acidic residues" evidence="1">
    <location>
        <begin position="129"/>
        <end position="139"/>
    </location>
</feature>
<protein>
    <submittedName>
        <fullName evidence="2">DUF3110 domain-containing protein</fullName>
    </submittedName>
</protein>
<name>A0A928VNL9_9CYAN</name>
<dbReference type="Proteomes" id="UP000625316">
    <property type="component" value="Unassembled WGS sequence"/>
</dbReference>
<accession>A0A928VNL9</accession>
<dbReference type="InterPro" id="IPR021503">
    <property type="entry name" value="DUF3110"/>
</dbReference>
<evidence type="ECO:0000256" key="1">
    <source>
        <dbReference type="SAM" id="MobiDB-lite"/>
    </source>
</evidence>
<organism evidence="2 3">
    <name type="scientific">Romeriopsis navalis LEGE 11480</name>
    <dbReference type="NCBI Taxonomy" id="2777977"/>
    <lineage>
        <taxon>Bacteria</taxon>
        <taxon>Bacillati</taxon>
        <taxon>Cyanobacteriota</taxon>
        <taxon>Cyanophyceae</taxon>
        <taxon>Leptolyngbyales</taxon>
        <taxon>Leptolyngbyaceae</taxon>
        <taxon>Romeriopsis</taxon>
        <taxon>Romeriopsis navalis</taxon>
    </lineage>
</organism>
<gene>
    <name evidence="2" type="ORF">IQ266_08185</name>
</gene>
<dbReference type="RefSeq" id="WP_264324523.1">
    <property type="nucleotide sequence ID" value="NZ_JADEXQ010000020.1"/>
</dbReference>
<evidence type="ECO:0000313" key="2">
    <source>
        <dbReference type="EMBL" id="MBE9029707.1"/>
    </source>
</evidence>
<reference evidence="2" key="1">
    <citation type="submission" date="2020-10" db="EMBL/GenBank/DDBJ databases">
        <authorList>
            <person name="Castelo-Branco R."/>
            <person name="Eusebio N."/>
            <person name="Adriana R."/>
            <person name="Vieira A."/>
            <person name="Brugerolle De Fraissinette N."/>
            <person name="Rezende De Castro R."/>
            <person name="Schneider M.P."/>
            <person name="Vasconcelos V."/>
            <person name="Leao P.N."/>
        </authorList>
    </citation>
    <scope>NUCLEOTIDE SEQUENCE</scope>
    <source>
        <strain evidence="2">LEGE 11480</strain>
    </source>
</reference>
<dbReference type="EMBL" id="JADEXQ010000020">
    <property type="protein sequence ID" value="MBE9029707.1"/>
    <property type="molecule type" value="Genomic_DNA"/>
</dbReference>
<evidence type="ECO:0000313" key="3">
    <source>
        <dbReference type="Proteomes" id="UP000625316"/>
    </source>
</evidence>
<feature type="compositionally biased region" description="Acidic residues" evidence="1">
    <location>
        <begin position="116"/>
        <end position="128"/>
    </location>
</feature>